<comment type="caution">
    <text evidence="2">The sequence shown here is derived from an EMBL/GenBank/DDBJ whole genome shotgun (WGS) entry which is preliminary data.</text>
</comment>
<evidence type="ECO:0000256" key="1">
    <source>
        <dbReference type="SAM" id="MobiDB-lite"/>
    </source>
</evidence>
<feature type="compositionally biased region" description="Basic residues" evidence="1">
    <location>
        <begin position="35"/>
        <end position="45"/>
    </location>
</feature>
<feature type="compositionally biased region" description="Basic and acidic residues" evidence="1">
    <location>
        <begin position="703"/>
        <end position="719"/>
    </location>
</feature>
<gene>
    <name evidence="2" type="ORF">LCGC14_1257170</name>
</gene>
<dbReference type="EMBL" id="LAZR01006936">
    <property type="protein sequence ID" value="KKM88601.1"/>
    <property type="molecule type" value="Genomic_DNA"/>
</dbReference>
<accession>A0A0F9LN37</accession>
<proteinExistence type="predicted"/>
<organism evidence="2">
    <name type="scientific">marine sediment metagenome</name>
    <dbReference type="NCBI Taxonomy" id="412755"/>
    <lineage>
        <taxon>unclassified sequences</taxon>
        <taxon>metagenomes</taxon>
        <taxon>ecological metagenomes</taxon>
    </lineage>
</organism>
<feature type="compositionally biased region" description="Pro residues" evidence="1">
    <location>
        <begin position="662"/>
        <end position="671"/>
    </location>
</feature>
<sequence length="719" mass="76986">MVTIAQAQSQVQQAREGVKGATIQAQQRQAEIKSARAKSQKRFQRQRGGTISQQVALAKQVGKGSVGQEIKKRRVAARKEFEETGRRLSKAEEELGLFRTQITGRESQIRGIESQISRARGQEAKQREIREQTIAAIDAVSRGSLKPGASKLTRRLFEQALAGRGIQPTLTELSLGISLPADIRGLPSSEVSSGQSFIGGLTLTPSIKIQSLAPIFQPRVVSDLGGVILSRQEFQDIGQQSLPSGTTGFAPSERVQSFDARESFFGGTGQQFVGINISPKIVPSLQPKDVSARDIQALFRQAPGTLGFPVRVVGELIPTTPGEVGITAGLIGATIFAPPVVGTIVSGGVGVLGIRGVLDRDLTIEQRTSSGIIGGLGVGGVFISGTPFIRGFFAKGVRTAPEGFEIIPGIRGIGEIGLIQPGRGATSFVDLPTTSPLVRGGFGVRGFEKGQFLGEQFLTTSQRGLFQVGKDIPIERPFFVTPQEPTLGIPETRVSRLGLTDFFKFPEQVEIGFGIPPTPQIGVTRAVVSRTERGGAFAIGKGTELEAIRSTGLITDIQSLGRARIRGQGIDLFTFETTPGRTILGGRPSSRIDFISTRPSTRVTGETVLTSLFARPTRGITGTFGTRALISTPIFGRTTRGISPPTTPPFSPPSPSIRTPSISPPTSPPTLSPFSLRFGEPIFPEPPPRKRRGGKRKPPKRRKELDRCSRETAGKHHRA</sequence>
<reference evidence="2" key="1">
    <citation type="journal article" date="2015" name="Nature">
        <title>Complex archaea that bridge the gap between prokaryotes and eukaryotes.</title>
        <authorList>
            <person name="Spang A."/>
            <person name="Saw J.H."/>
            <person name="Jorgensen S.L."/>
            <person name="Zaremba-Niedzwiedzka K."/>
            <person name="Martijn J."/>
            <person name="Lind A.E."/>
            <person name="van Eijk R."/>
            <person name="Schleper C."/>
            <person name="Guy L."/>
            <person name="Ettema T.J."/>
        </authorList>
    </citation>
    <scope>NUCLEOTIDE SEQUENCE</scope>
</reference>
<feature type="compositionally biased region" description="Basic residues" evidence="1">
    <location>
        <begin position="689"/>
        <end position="702"/>
    </location>
</feature>
<protein>
    <submittedName>
        <fullName evidence="2">Uncharacterized protein</fullName>
    </submittedName>
</protein>
<evidence type="ECO:0000313" key="2">
    <source>
        <dbReference type="EMBL" id="KKM88601.1"/>
    </source>
</evidence>
<feature type="region of interest" description="Disordered" evidence="1">
    <location>
        <begin position="29"/>
        <end position="49"/>
    </location>
</feature>
<feature type="compositionally biased region" description="Pro residues" evidence="1">
    <location>
        <begin position="645"/>
        <end position="655"/>
    </location>
</feature>
<feature type="region of interest" description="Disordered" evidence="1">
    <location>
        <begin position="631"/>
        <end position="719"/>
    </location>
</feature>
<dbReference type="AlphaFoldDB" id="A0A0F9LN37"/>
<name>A0A0F9LN37_9ZZZZ</name>